<dbReference type="InterPro" id="IPR005135">
    <property type="entry name" value="Endo/exonuclease/phosphatase"/>
</dbReference>
<dbReference type="GO" id="GO:0003824">
    <property type="term" value="F:catalytic activity"/>
    <property type="evidence" value="ECO:0007669"/>
    <property type="project" value="InterPro"/>
</dbReference>
<sequence>MVCITETWLRNDVLAPLLSFSNKFYVYQCNRSTCGGGACILVRKDIASRLIRSTSSASCELVCIELLSSPRSRICCVYRPSQASAAHTKTLLRLIEELSSENYIVCGDFNCPSVICSRSPDQYPEALRRIVRQKLVLYRRHGSSSRTYRRFSRFVSKAIKSWRSEIEARSRAEPRSLHRLIARRTKPSLEVPPLLITDTDSATIYSGDAEKSEAFASVFKKSFTLPKKHSTSPDGISHFLLRSCALPLAPIICQLFRESLDQGLVPGDWKRSIILPLHKKGLRSDPSNYRPISLTCVLCRCLERLMSRKILDRLRSYGLINEEQFGYLPGLSTTSQILSCLKDWMPTVSSPHKVERLRHSGRF</sequence>
<evidence type="ECO:0000313" key="2">
    <source>
        <dbReference type="EMBL" id="KAK0425513.1"/>
    </source>
</evidence>
<name>A0AA39IJK8_9BILA</name>
<dbReference type="AlphaFoldDB" id="A0AA39IJK8"/>
<organism evidence="2 3">
    <name type="scientific">Steinernema hermaphroditum</name>
    <dbReference type="NCBI Taxonomy" id="289476"/>
    <lineage>
        <taxon>Eukaryota</taxon>
        <taxon>Metazoa</taxon>
        <taxon>Ecdysozoa</taxon>
        <taxon>Nematoda</taxon>
        <taxon>Chromadorea</taxon>
        <taxon>Rhabditida</taxon>
        <taxon>Tylenchina</taxon>
        <taxon>Panagrolaimomorpha</taxon>
        <taxon>Strongyloidoidea</taxon>
        <taxon>Steinernematidae</taxon>
        <taxon>Steinernema</taxon>
    </lineage>
</organism>
<proteinExistence type="predicted"/>
<feature type="domain" description="Endonuclease/exonuclease/phosphatase" evidence="1">
    <location>
        <begin position="2"/>
        <end position="111"/>
    </location>
</feature>
<evidence type="ECO:0000259" key="1">
    <source>
        <dbReference type="Pfam" id="PF03372"/>
    </source>
</evidence>
<dbReference type="PANTHER" id="PTHR47510">
    <property type="entry name" value="REVERSE TRANSCRIPTASE DOMAIN-CONTAINING PROTEIN"/>
    <property type="match status" value="1"/>
</dbReference>
<dbReference type="Proteomes" id="UP001175271">
    <property type="component" value="Unassembled WGS sequence"/>
</dbReference>
<dbReference type="Pfam" id="PF03372">
    <property type="entry name" value="Exo_endo_phos"/>
    <property type="match status" value="1"/>
</dbReference>
<gene>
    <name evidence="2" type="ORF">QR680_009240</name>
</gene>
<keyword evidence="3" id="KW-1185">Reference proteome</keyword>
<comment type="caution">
    <text evidence="2">The sequence shown here is derived from an EMBL/GenBank/DDBJ whole genome shotgun (WGS) entry which is preliminary data.</text>
</comment>
<protein>
    <recommendedName>
        <fullName evidence="1">Endonuclease/exonuclease/phosphatase domain-containing protein</fullName>
    </recommendedName>
</protein>
<dbReference type="InterPro" id="IPR036691">
    <property type="entry name" value="Endo/exonu/phosph_ase_sf"/>
</dbReference>
<dbReference type="PANTHER" id="PTHR47510:SF3">
    <property type="entry name" value="ENDO_EXONUCLEASE_PHOSPHATASE DOMAIN-CONTAINING PROTEIN"/>
    <property type="match status" value="1"/>
</dbReference>
<dbReference type="Gene3D" id="3.60.10.10">
    <property type="entry name" value="Endonuclease/exonuclease/phosphatase"/>
    <property type="match status" value="1"/>
</dbReference>
<dbReference type="SUPFAM" id="SSF56219">
    <property type="entry name" value="DNase I-like"/>
    <property type="match status" value="1"/>
</dbReference>
<dbReference type="EMBL" id="JAUCMV010000001">
    <property type="protein sequence ID" value="KAK0425513.1"/>
    <property type="molecule type" value="Genomic_DNA"/>
</dbReference>
<evidence type="ECO:0000313" key="3">
    <source>
        <dbReference type="Proteomes" id="UP001175271"/>
    </source>
</evidence>
<accession>A0AA39IJK8</accession>
<reference evidence="2" key="1">
    <citation type="submission" date="2023-06" db="EMBL/GenBank/DDBJ databases">
        <title>Genomic analysis of the entomopathogenic nematode Steinernema hermaphroditum.</title>
        <authorList>
            <person name="Schwarz E.M."/>
            <person name="Heppert J.K."/>
            <person name="Baniya A."/>
            <person name="Schwartz H.T."/>
            <person name="Tan C.-H."/>
            <person name="Antoshechkin I."/>
            <person name="Sternberg P.W."/>
            <person name="Goodrich-Blair H."/>
            <person name="Dillman A.R."/>
        </authorList>
    </citation>
    <scope>NUCLEOTIDE SEQUENCE</scope>
    <source>
        <strain evidence="2">PS9179</strain>
        <tissue evidence="2">Whole animal</tissue>
    </source>
</reference>